<keyword evidence="1" id="KW-1133">Transmembrane helix</keyword>
<dbReference type="Proteomes" id="UP000196084">
    <property type="component" value="Unassembled WGS sequence"/>
</dbReference>
<dbReference type="OrthoDB" id="381039at2157"/>
<keyword evidence="1" id="KW-0472">Membrane</keyword>
<feature type="transmembrane region" description="Helical" evidence="1">
    <location>
        <begin position="94"/>
        <end position="120"/>
    </location>
</feature>
<keyword evidence="1" id="KW-0812">Transmembrane</keyword>
<sequence>MSSPLRSACATALAQAKIAVSIGLPTAMAVFLVLVLSLEITGRTALLPSTLGLVGLAACALLVGLQVAVEVAAISEDGTDALRRGSSAATAARYVAVGLVAGATALFLLGVTGIGLSAALGAVRGDSLEPGLLIGLAGAYVLYRGMKAFIAGIRSERPHS</sequence>
<protein>
    <submittedName>
        <fullName evidence="2">Uncharacterized protein</fullName>
    </submittedName>
</protein>
<dbReference type="EMBL" id="MWPH01000001">
    <property type="protein sequence ID" value="OVE85456.1"/>
    <property type="molecule type" value="Genomic_DNA"/>
</dbReference>
<accession>A0A202EB14</accession>
<keyword evidence="3" id="KW-1185">Reference proteome</keyword>
<comment type="caution">
    <text evidence="2">The sequence shown here is derived from an EMBL/GenBank/DDBJ whole genome shotgun (WGS) entry which is preliminary data.</text>
</comment>
<feature type="transmembrane region" description="Helical" evidence="1">
    <location>
        <begin position="50"/>
        <end position="73"/>
    </location>
</feature>
<name>A0A202EB14_9EURY</name>
<proteinExistence type="predicted"/>
<evidence type="ECO:0000313" key="3">
    <source>
        <dbReference type="Proteomes" id="UP000196084"/>
    </source>
</evidence>
<feature type="transmembrane region" description="Helical" evidence="1">
    <location>
        <begin position="132"/>
        <end position="153"/>
    </location>
</feature>
<evidence type="ECO:0000313" key="2">
    <source>
        <dbReference type="EMBL" id="OVE85456.1"/>
    </source>
</evidence>
<reference evidence="2 3" key="1">
    <citation type="submission" date="2017-02" db="EMBL/GenBank/DDBJ databases">
        <title>Natronthermophilus aegyptiacus gen. nov.,sp. nov., an aerobic, extremely halophilic alkalithermophilic archaeon isolated from the athalassohaline Wadi An Natrun, Egypt.</title>
        <authorList>
            <person name="Zhao B."/>
        </authorList>
    </citation>
    <scope>NUCLEOTIDE SEQUENCE [LARGE SCALE GENOMIC DNA]</scope>
    <source>
        <strain evidence="2 3">CGMCC 1.3597</strain>
    </source>
</reference>
<evidence type="ECO:0000256" key="1">
    <source>
        <dbReference type="SAM" id="Phobius"/>
    </source>
</evidence>
<organism evidence="2 3">
    <name type="scientific">Natronolimnobius baerhuensis</name>
    <dbReference type="NCBI Taxonomy" id="253108"/>
    <lineage>
        <taxon>Archaea</taxon>
        <taxon>Methanobacteriati</taxon>
        <taxon>Methanobacteriota</taxon>
        <taxon>Stenosarchaea group</taxon>
        <taxon>Halobacteria</taxon>
        <taxon>Halobacteriales</taxon>
        <taxon>Natrialbaceae</taxon>
        <taxon>Natronolimnobius</taxon>
    </lineage>
</organism>
<gene>
    <name evidence="2" type="ORF">B2G88_01095</name>
</gene>
<dbReference type="AlphaFoldDB" id="A0A202EB14"/>
<dbReference type="RefSeq" id="WP_054863965.1">
    <property type="nucleotide sequence ID" value="NZ_MWPH01000001.1"/>
</dbReference>
<feature type="transmembrane region" description="Helical" evidence="1">
    <location>
        <begin position="12"/>
        <end position="38"/>
    </location>
</feature>